<dbReference type="Pfam" id="PF08495">
    <property type="entry name" value="FIST"/>
    <property type="match status" value="1"/>
</dbReference>
<dbReference type="InterPro" id="IPR019494">
    <property type="entry name" value="FIST_C"/>
</dbReference>
<dbReference type="InterPro" id="IPR013702">
    <property type="entry name" value="FIST_domain_N"/>
</dbReference>
<dbReference type="PANTHER" id="PTHR40252:SF2">
    <property type="entry name" value="BLR0328 PROTEIN"/>
    <property type="match status" value="1"/>
</dbReference>
<reference evidence="3 4" key="1">
    <citation type="journal article" date="2015" name="Biotechnol. Bioeng.">
        <title>Genome sequence and phenotypic characterization of Caulobacter segnis.</title>
        <authorList>
            <person name="Patel S."/>
            <person name="Fletcher B."/>
            <person name="Scott D.C."/>
            <person name="Ely B."/>
        </authorList>
    </citation>
    <scope>NUCLEOTIDE SEQUENCE [LARGE SCALE GENOMIC DNA]</scope>
    <source>
        <strain evidence="3 4">ERI-2</strain>
    </source>
</reference>
<dbReference type="Pfam" id="PF10442">
    <property type="entry name" value="FIST_C"/>
    <property type="match status" value="1"/>
</dbReference>
<gene>
    <name evidence="3" type="ORF">WY13_02762</name>
</gene>
<accession>A0A168MLF3</accession>
<dbReference type="EMBL" id="LITT01000035">
    <property type="protein sequence ID" value="OAA84859.1"/>
    <property type="molecule type" value="Genomic_DNA"/>
</dbReference>
<sequence length="366" mass="41191">MIKTKVGIGKSNNLQSALEEATQDFANPKLIVYFTSKGRFEQFSKLLHDKFPNSILIGSSAYKEICRYGLTSGALLAMSFEDGIECFAGVIEDIDKYPVKYIQRVQESISKLKDTDNTVCLEFCVGTTNSEEKILSTINSLLEVYEIPLFGGTSADDGEFQTTYVGLNGKVYSNNCVFVLIRNLSGKIKIYKENIFKKTKHSFVATKVDPKKRIVYELNERPCAEVIAERLNVPVNRLEQLFSTHPLGRVVGNDLYISANKNLIDDKAISYYSRIYKNTSVVLLEPDNYKEILKSTIAKINNDFDHISCAIVINCIARTMLFQKEGFAEKFAKQLGELGDYVGFASYGEQIGDYHFNQTMVVGVFE</sequence>
<proteinExistence type="predicted"/>
<name>A0A168MLF3_9CLOT</name>
<dbReference type="SMART" id="SM01204">
    <property type="entry name" value="FIST_C"/>
    <property type="match status" value="1"/>
</dbReference>
<dbReference type="AlphaFoldDB" id="A0A168MLF3"/>
<dbReference type="RefSeq" id="WP_063556134.1">
    <property type="nucleotide sequence ID" value="NZ_LITT01000035.1"/>
</dbReference>
<evidence type="ECO:0000259" key="1">
    <source>
        <dbReference type="SMART" id="SM00897"/>
    </source>
</evidence>
<dbReference type="Proteomes" id="UP000077407">
    <property type="component" value="Unassembled WGS sequence"/>
</dbReference>
<protein>
    <submittedName>
        <fullName evidence="3">FIST N domain protein</fullName>
    </submittedName>
</protein>
<feature type="domain" description="FIST C-domain" evidence="2">
    <location>
        <begin position="223"/>
        <end position="353"/>
    </location>
</feature>
<comment type="caution">
    <text evidence="3">The sequence shown here is derived from an EMBL/GenBank/DDBJ whole genome shotgun (WGS) entry which is preliminary data.</text>
</comment>
<evidence type="ECO:0000313" key="3">
    <source>
        <dbReference type="EMBL" id="OAA84859.1"/>
    </source>
</evidence>
<evidence type="ECO:0000259" key="2">
    <source>
        <dbReference type="SMART" id="SM01204"/>
    </source>
</evidence>
<dbReference type="OrthoDB" id="9770293at2"/>
<feature type="domain" description="FIST" evidence="1">
    <location>
        <begin position="27"/>
        <end position="222"/>
    </location>
</feature>
<dbReference type="PATRIC" id="fig|1538.10.peg.2662"/>
<evidence type="ECO:0000313" key="4">
    <source>
        <dbReference type="Proteomes" id="UP000077407"/>
    </source>
</evidence>
<organism evidence="3 4">
    <name type="scientific">Clostridium ljungdahlii</name>
    <dbReference type="NCBI Taxonomy" id="1538"/>
    <lineage>
        <taxon>Bacteria</taxon>
        <taxon>Bacillati</taxon>
        <taxon>Bacillota</taxon>
        <taxon>Clostridia</taxon>
        <taxon>Eubacteriales</taxon>
        <taxon>Clostridiaceae</taxon>
        <taxon>Clostridium</taxon>
    </lineage>
</organism>
<dbReference type="SMART" id="SM00897">
    <property type="entry name" value="FIST"/>
    <property type="match status" value="1"/>
</dbReference>
<dbReference type="PANTHER" id="PTHR40252">
    <property type="entry name" value="BLR0328 PROTEIN"/>
    <property type="match status" value="1"/>
</dbReference>